<keyword evidence="9" id="KW-1185">Reference proteome</keyword>
<dbReference type="PANTHER" id="PTHR12992">
    <property type="entry name" value="NUDIX HYDROLASE"/>
    <property type="match status" value="1"/>
</dbReference>
<evidence type="ECO:0000256" key="6">
    <source>
        <dbReference type="ARBA" id="ARBA00023211"/>
    </source>
</evidence>
<sequence length="231" mass="25383">MEQRELFSTGEAGPSRLTREAIARRLTDGFDPRGRGDSALEALVQGGAIRPGVPTGDDTLTPAAVLVPLVEREDGLTVMLTKRTNHLAHHPGQISFPGGRLEPEDKGDLTVCALRETEEETGLDRRKVRLLGRLDDYATGTGFIITPLVGIIDPPFTLSPDSFEVAEVFEVPLTFVLDQANHQLQSREVRGFQRPFWALNWQDRLIWGATAGILVNLFEVLAPRPSGEPPE</sequence>
<dbReference type="InterPro" id="IPR000086">
    <property type="entry name" value="NUDIX_hydrolase_dom"/>
</dbReference>
<gene>
    <name evidence="8" type="ORF">H261_18877</name>
</gene>
<comment type="cofactor">
    <cofactor evidence="1">
        <name>Mn(2+)</name>
        <dbReference type="ChEBI" id="CHEBI:29035"/>
    </cofactor>
</comment>
<dbReference type="PROSITE" id="PS51462">
    <property type="entry name" value="NUDIX"/>
    <property type="match status" value="1"/>
</dbReference>
<dbReference type="STRING" id="1244869.H261_18877"/>
<dbReference type="Pfam" id="PF00293">
    <property type="entry name" value="NUDIX"/>
    <property type="match status" value="1"/>
</dbReference>
<dbReference type="GO" id="GO:0046872">
    <property type="term" value="F:metal ion binding"/>
    <property type="evidence" value="ECO:0007669"/>
    <property type="project" value="UniProtKB-KW"/>
</dbReference>
<dbReference type="GO" id="GO:0010945">
    <property type="term" value="F:coenzyme A diphosphatase activity"/>
    <property type="evidence" value="ECO:0007669"/>
    <property type="project" value="InterPro"/>
</dbReference>
<evidence type="ECO:0000259" key="7">
    <source>
        <dbReference type="PROSITE" id="PS51462"/>
    </source>
</evidence>
<dbReference type="Proteomes" id="UP000011744">
    <property type="component" value="Unassembled WGS sequence"/>
</dbReference>
<feature type="domain" description="Nudix hydrolase" evidence="7">
    <location>
        <begin position="60"/>
        <end position="193"/>
    </location>
</feature>
<evidence type="ECO:0000256" key="1">
    <source>
        <dbReference type="ARBA" id="ARBA00001936"/>
    </source>
</evidence>
<evidence type="ECO:0000256" key="5">
    <source>
        <dbReference type="ARBA" id="ARBA00022842"/>
    </source>
</evidence>
<evidence type="ECO:0000313" key="9">
    <source>
        <dbReference type="Proteomes" id="UP000011744"/>
    </source>
</evidence>
<organism evidence="8 9">
    <name type="scientific">Paramagnetospirillum caucaseum</name>
    <dbReference type="NCBI Taxonomy" id="1244869"/>
    <lineage>
        <taxon>Bacteria</taxon>
        <taxon>Pseudomonadati</taxon>
        <taxon>Pseudomonadota</taxon>
        <taxon>Alphaproteobacteria</taxon>
        <taxon>Rhodospirillales</taxon>
        <taxon>Magnetospirillaceae</taxon>
        <taxon>Paramagnetospirillum</taxon>
    </lineage>
</organism>
<evidence type="ECO:0000256" key="3">
    <source>
        <dbReference type="ARBA" id="ARBA00022723"/>
    </source>
</evidence>
<reference evidence="8 9" key="1">
    <citation type="journal article" date="2014" name="Genome Announc.">
        <title>Draft Genome Sequence of Magnetospirillum sp. Strain SO-1, a Freshwater Magnetotactic Bacterium Isolated from the Ol'khovka River, Russia.</title>
        <authorList>
            <person name="Grouzdev D.S."/>
            <person name="Dziuba M.V."/>
            <person name="Sukhacheva M.S."/>
            <person name="Mardanov A.V."/>
            <person name="Beletskiy A.V."/>
            <person name="Kuznetsov B.B."/>
            <person name="Skryabin K.G."/>
        </authorList>
    </citation>
    <scope>NUCLEOTIDE SEQUENCE [LARGE SCALE GENOMIC DNA]</scope>
    <source>
        <strain evidence="8 9">SO-1</strain>
    </source>
</reference>
<protein>
    <submittedName>
        <fullName evidence="8">NTP pyrophosphohydrolase including oxidative damage repair enzyme</fullName>
    </submittedName>
</protein>
<name>M2ZM39_9PROT</name>
<dbReference type="SUPFAM" id="SSF55811">
    <property type="entry name" value="Nudix"/>
    <property type="match status" value="1"/>
</dbReference>
<dbReference type="InterPro" id="IPR015797">
    <property type="entry name" value="NUDIX_hydrolase-like_dom_sf"/>
</dbReference>
<dbReference type="OrthoDB" id="9802805at2"/>
<dbReference type="InterPro" id="IPR045121">
    <property type="entry name" value="CoAse"/>
</dbReference>
<dbReference type="CDD" id="cd03426">
    <property type="entry name" value="NUDIX_CoAse_Nudt7"/>
    <property type="match status" value="1"/>
</dbReference>
<keyword evidence="4 8" id="KW-0378">Hydrolase</keyword>
<comment type="cofactor">
    <cofactor evidence="2">
        <name>Mg(2+)</name>
        <dbReference type="ChEBI" id="CHEBI:18420"/>
    </cofactor>
</comment>
<evidence type="ECO:0000313" key="8">
    <source>
        <dbReference type="EMBL" id="EME68352.1"/>
    </source>
</evidence>
<accession>M2ZM39</accession>
<proteinExistence type="predicted"/>
<dbReference type="PANTHER" id="PTHR12992:SF11">
    <property type="entry name" value="MITOCHONDRIAL COENZYME A DIPHOSPHATASE NUDT8"/>
    <property type="match status" value="1"/>
</dbReference>
<keyword evidence="3" id="KW-0479">Metal-binding</keyword>
<keyword evidence="5" id="KW-0460">Magnesium</keyword>
<evidence type="ECO:0000256" key="2">
    <source>
        <dbReference type="ARBA" id="ARBA00001946"/>
    </source>
</evidence>
<dbReference type="PATRIC" id="fig|1244869.3.peg.3774"/>
<dbReference type="EMBL" id="AONQ01000069">
    <property type="protein sequence ID" value="EME68352.1"/>
    <property type="molecule type" value="Genomic_DNA"/>
</dbReference>
<dbReference type="AlphaFoldDB" id="M2ZM39"/>
<evidence type="ECO:0000256" key="4">
    <source>
        <dbReference type="ARBA" id="ARBA00022801"/>
    </source>
</evidence>
<dbReference type="eggNOG" id="COG0494">
    <property type="taxonomic scope" value="Bacteria"/>
</dbReference>
<dbReference type="Gene3D" id="3.90.79.10">
    <property type="entry name" value="Nucleoside Triphosphate Pyrophosphohydrolase"/>
    <property type="match status" value="1"/>
</dbReference>
<dbReference type="RefSeq" id="WP_008620658.1">
    <property type="nucleotide sequence ID" value="NZ_AONQ01000069.1"/>
</dbReference>
<comment type="caution">
    <text evidence="8">The sequence shown here is derived from an EMBL/GenBank/DDBJ whole genome shotgun (WGS) entry which is preliminary data.</text>
</comment>
<keyword evidence="6" id="KW-0464">Manganese</keyword>